<dbReference type="InterPro" id="IPR036390">
    <property type="entry name" value="WH_DNA-bd_sf"/>
</dbReference>
<evidence type="ECO:0000259" key="5">
    <source>
        <dbReference type="Pfam" id="PF03466"/>
    </source>
</evidence>
<evidence type="ECO:0000256" key="3">
    <source>
        <dbReference type="ARBA" id="ARBA00023125"/>
    </source>
</evidence>
<keyword evidence="7" id="KW-1185">Reference proteome</keyword>
<accession>A0A562RYS8</accession>
<evidence type="ECO:0000256" key="1">
    <source>
        <dbReference type="ARBA" id="ARBA00009437"/>
    </source>
</evidence>
<dbReference type="PANTHER" id="PTHR30579">
    <property type="entry name" value="TRANSCRIPTIONAL REGULATOR"/>
    <property type="match status" value="1"/>
</dbReference>
<gene>
    <name evidence="6" type="ORF">IQ16_01857</name>
</gene>
<dbReference type="Gene3D" id="1.10.10.10">
    <property type="entry name" value="Winged helix-like DNA-binding domain superfamily/Winged helix DNA-binding domain"/>
    <property type="match status" value="1"/>
</dbReference>
<reference evidence="6 7" key="1">
    <citation type="journal article" date="2015" name="Stand. Genomic Sci.">
        <title>Genomic Encyclopedia of Bacterial and Archaeal Type Strains, Phase III: the genomes of soil and plant-associated and newly described type strains.</title>
        <authorList>
            <person name="Whitman W.B."/>
            <person name="Woyke T."/>
            <person name="Klenk H.P."/>
            <person name="Zhou Y."/>
            <person name="Lilburn T.G."/>
            <person name="Beck B.J."/>
            <person name="De Vos P."/>
            <person name="Vandamme P."/>
            <person name="Eisen J.A."/>
            <person name="Garrity G."/>
            <person name="Hugenholtz P."/>
            <person name="Kyrpides N.C."/>
        </authorList>
    </citation>
    <scope>NUCLEOTIDE SEQUENCE [LARGE SCALE GENOMIC DNA]</scope>
    <source>
        <strain evidence="6 7">CGMCC 1.10948</strain>
    </source>
</reference>
<evidence type="ECO:0000313" key="6">
    <source>
        <dbReference type="EMBL" id="TWI73714.1"/>
    </source>
</evidence>
<keyword evidence="2" id="KW-0805">Transcription regulation</keyword>
<evidence type="ECO:0000313" key="7">
    <source>
        <dbReference type="Proteomes" id="UP000316291"/>
    </source>
</evidence>
<dbReference type="EMBL" id="VLLA01000003">
    <property type="protein sequence ID" value="TWI73714.1"/>
    <property type="molecule type" value="Genomic_DNA"/>
</dbReference>
<sequence>MKRLQNLVGGPLFERTSAGTALSDLGRLALQQARRMIEANDQLLRLSGNTDRSQPVRLGLNSLFATNFFKAQQSAGSLSGIFVQVDQSGTLAKALIEGYLDIACMFDQPRMDGDIRQMIVAGIEEPLVWVRAKQFVVSPGSPIPILTWPGDDWMVRTLERHEISYKIVFNSPDFEVKLRAVEAGMGFTAVPASKVPDTVIVARDYYLPELPTIRRIMCVRASLGNARVAELTKQLGSLFFEPR</sequence>
<keyword evidence="3 6" id="KW-0238">DNA-binding</keyword>
<dbReference type="GO" id="GO:0003700">
    <property type="term" value="F:DNA-binding transcription factor activity"/>
    <property type="evidence" value="ECO:0007669"/>
    <property type="project" value="TreeGrafter"/>
</dbReference>
<dbReference type="InterPro" id="IPR005119">
    <property type="entry name" value="LysR_subst-bd"/>
</dbReference>
<organism evidence="6 7">
    <name type="scientific">Bradyrhizobium huanghuaihaiense</name>
    <dbReference type="NCBI Taxonomy" id="990078"/>
    <lineage>
        <taxon>Bacteria</taxon>
        <taxon>Pseudomonadati</taxon>
        <taxon>Pseudomonadota</taxon>
        <taxon>Alphaproteobacteria</taxon>
        <taxon>Hyphomicrobiales</taxon>
        <taxon>Nitrobacteraceae</taxon>
        <taxon>Bradyrhizobium</taxon>
    </lineage>
</organism>
<dbReference type="PANTHER" id="PTHR30579:SF7">
    <property type="entry name" value="HTH-TYPE TRANSCRIPTIONAL REGULATOR LRHA-RELATED"/>
    <property type="match status" value="1"/>
</dbReference>
<dbReference type="Gene3D" id="3.40.190.10">
    <property type="entry name" value="Periplasmic binding protein-like II"/>
    <property type="match status" value="2"/>
</dbReference>
<protein>
    <submittedName>
        <fullName evidence="6">DNA-binding transcriptional LysR family regulator</fullName>
    </submittedName>
</protein>
<dbReference type="InterPro" id="IPR036388">
    <property type="entry name" value="WH-like_DNA-bd_sf"/>
</dbReference>
<evidence type="ECO:0000256" key="2">
    <source>
        <dbReference type="ARBA" id="ARBA00023015"/>
    </source>
</evidence>
<evidence type="ECO:0000256" key="4">
    <source>
        <dbReference type="ARBA" id="ARBA00023163"/>
    </source>
</evidence>
<comment type="similarity">
    <text evidence="1">Belongs to the LysR transcriptional regulatory family.</text>
</comment>
<dbReference type="Proteomes" id="UP000316291">
    <property type="component" value="Unassembled WGS sequence"/>
</dbReference>
<dbReference type="AlphaFoldDB" id="A0A562RYS8"/>
<proteinExistence type="inferred from homology"/>
<name>A0A562RYS8_9BRAD</name>
<comment type="caution">
    <text evidence="6">The sequence shown here is derived from an EMBL/GenBank/DDBJ whole genome shotgun (WGS) entry which is preliminary data.</text>
</comment>
<dbReference type="Pfam" id="PF03466">
    <property type="entry name" value="LysR_substrate"/>
    <property type="match status" value="1"/>
</dbReference>
<dbReference type="SUPFAM" id="SSF46785">
    <property type="entry name" value="Winged helix' DNA-binding domain"/>
    <property type="match status" value="1"/>
</dbReference>
<dbReference type="SUPFAM" id="SSF53850">
    <property type="entry name" value="Periplasmic binding protein-like II"/>
    <property type="match status" value="1"/>
</dbReference>
<feature type="domain" description="LysR substrate-binding" evidence="5">
    <location>
        <begin position="83"/>
        <end position="213"/>
    </location>
</feature>
<dbReference type="GO" id="GO:0003677">
    <property type="term" value="F:DNA binding"/>
    <property type="evidence" value="ECO:0007669"/>
    <property type="project" value="UniProtKB-KW"/>
</dbReference>
<keyword evidence="4" id="KW-0804">Transcription</keyword>
<dbReference type="InterPro" id="IPR050176">
    <property type="entry name" value="LTTR"/>
</dbReference>